<name>U2C3V1_9BACE</name>
<protein>
    <submittedName>
        <fullName evidence="1">Uncharacterized protein</fullName>
    </submittedName>
</protein>
<sequence length="81" mass="9289">MKYIKKVIAWFNARKADKVKAAKEYTARMVEERVQLREFKSGIYIAIDGIPVVSVSSHVKEAIPALEEARQTFLSYINQSK</sequence>
<accession>U2C3V1</accession>
<dbReference type="EMBL" id="AWSV01000108">
    <property type="protein sequence ID" value="ERI85149.1"/>
    <property type="molecule type" value="Genomic_DNA"/>
</dbReference>
<dbReference type="AlphaFoldDB" id="U2C3V1"/>
<reference evidence="1 2" key="1">
    <citation type="submission" date="2013-08" db="EMBL/GenBank/DDBJ databases">
        <authorList>
            <person name="Weinstock G."/>
            <person name="Sodergren E."/>
            <person name="Wylie T."/>
            <person name="Fulton L."/>
            <person name="Fulton R."/>
            <person name="Fronick C."/>
            <person name="O'Laughlin M."/>
            <person name="Godfrey J."/>
            <person name="Miner T."/>
            <person name="Herter B."/>
            <person name="Appelbaum E."/>
            <person name="Cordes M."/>
            <person name="Lek S."/>
            <person name="Wollam A."/>
            <person name="Pepin K.H."/>
            <person name="Palsikar V.B."/>
            <person name="Mitreva M."/>
            <person name="Wilson R.K."/>
        </authorList>
    </citation>
    <scope>NUCLEOTIDE SEQUENCE [LARGE SCALE GENOMIC DNA]</scope>
    <source>
        <strain evidence="1 2">F0041</strain>
    </source>
</reference>
<evidence type="ECO:0000313" key="2">
    <source>
        <dbReference type="Proteomes" id="UP000016496"/>
    </source>
</evidence>
<gene>
    <name evidence="1" type="ORF">HMPREF1981_02036</name>
</gene>
<dbReference type="RefSeq" id="WP_021645534.1">
    <property type="nucleotide sequence ID" value="NZ_KE993110.1"/>
</dbReference>
<comment type="caution">
    <text evidence="1">The sequence shown here is derived from an EMBL/GenBank/DDBJ whole genome shotgun (WGS) entry which is preliminary data.</text>
</comment>
<dbReference type="Proteomes" id="UP000016496">
    <property type="component" value="Unassembled WGS sequence"/>
</dbReference>
<dbReference type="PATRIC" id="fig|1321819.3.peg.1876"/>
<dbReference type="HOGENOM" id="CLU_2566780_0_0_10"/>
<organism evidence="1 2">
    <name type="scientific">Bacteroides pyogenes F0041</name>
    <dbReference type="NCBI Taxonomy" id="1321819"/>
    <lineage>
        <taxon>Bacteria</taxon>
        <taxon>Pseudomonadati</taxon>
        <taxon>Bacteroidota</taxon>
        <taxon>Bacteroidia</taxon>
        <taxon>Bacteroidales</taxon>
        <taxon>Bacteroidaceae</taxon>
        <taxon>Bacteroides</taxon>
    </lineage>
</organism>
<proteinExistence type="predicted"/>
<evidence type="ECO:0000313" key="1">
    <source>
        <dbReference type="EMBL" id="ERI85149.1"/>
    </source>
</evidence>